<keyword evidence="3" id="KW-0804">Transcription</keyword>
<comment type="similarity">
    <text evidence="1">Belongs to the CNOT2/3/5 family.</text>
</comment>
<accession>A0ABR2ICR3</accession>
<name>A0ABR2ICR3_9EUKA</name>
<keyword evidence="2" id="KW-0805">Transcription regulation</keyword>
<dbReference type="Gene3D" id="2.30.30.1020">
    <property type="entry name" value="CCR4-NOT complex subunit 2/3/5, C-terminal domain"/>
    <property type="match status" value="1"/>
</dbReference>
<proteinExistence type="inferred from homology"/>
<dbReference type="InterPro" id="IPR038635">
    <property type="entry name" value="CCR4-NOT_su2/3/5_C_sf"/>
</dbReference>
<organism evidence="5 6">
    <name type="scientific">Tritrichomonas musculus</name>
    <dbReference type="NCBI Taxonomy" id="1915356"/>
    <lineage>
        <taxon>Eukaryota</taxon>
        <taxon>Metamonada</taxon>
        <taxon>Parabasalia</taxon>
        <taxon>Tritrichomonadida</taxon>
        <taxon>Tritrichomonadidae</taxon>
        <taxon>Tritrichomonas</taxon>
    </lineage>
</organism>
<dbReference type="EMBL" id="JAPFFF010000018">
    <property type="protein sequence ID" value="KAK8860232.1"/>
    <property type="molecule type" value="Genomic_DNA"/>
</dbReference>
<feature type="domain" description="NOT2/NOT3/NOT5 C-terminal" evidence="4">
    <location>
        <begin position="85"/>
        <end position="195"/>
    </location>
</feature>
<dbReference type="Proteomes" id="UP001470230">
    <property type="component" value="Unassembled WGS sequence"/>
</dbReference>
<dbReference type="PANTHER" id="PTHR23326">
    <property type="entry name" value="CCR4 NOT-RELATED"/>
    <property type="match status" value="1"/>
</dbReference>
<dbReference type="InterPro" id="IPR040168">
    <property type="entry name" value="Not2/3/5"/>
</dbReference>
<evidence type="ECO:0000256" key="2">
    <source>
        <dbReference type="ARBA" id="ARBA00023015"/>
    </source>
</evidence>
<reference evidence="5 6" key="1">
    <citation type="submission" date="2024-04" db="EMBL/GenBank/DDBJ databases">
        <title>Tritrichomonas musculus Genome.</title>
        <authorList>
            <person name="Alves-Ferreira E."/>
            <person name="Grigg M."/>
            <person name="Lorenzi H."/>
            <person name="Galac M."/>
        </authorList>
    </citation>
    <scope>NUCLEOTIDE SEQUENCE [LARGE SCALE GENOMIC DNA]</scope>
    <source>
        <strain evidence="5 6">EAF2021</strain>
    </source>
</reference>
<evidence type="ECO:0000256" key="3">
    <source>
        <dbReference type="ARBA" id="ARBA00023163"/>
    </source>
</evidence>
<keyword evidence="6" id="KW-1185">Reference proteome</keyword>
<protein>
    <submittedName>
        <fullName evidence="5">CCR4-NOT transcription complex, subunit 3</fullName>
    </submittedName>
</protein>
<dbReference type="Pfam" id="PF04153">
    <property type="entry name" value="NOT2_3_5_C"/>
    <property type="match status" value="1"/>
</dbReference>
<evidence type="ECO:0000313" key="5">
    <source>
        <dbReference type="EMBL" id="KAK8860232.1"/>
    </source>
</evidence>
<comment type="caution">
    <text evidence="5">The sequence shown here is derived from an EMBL/GenBank/DDBJ whole genome shotgun (WGS) entry which is preliminary data.</text>
</comment>
<sequence>MTSSIQKKTPEKKQDLDDFSALISMPKNTSSISTVQSQKIYNMPEAKTPEELLQTDPTQREFERALFTSLDLIPDIPYDLIGYQPQNPVNVPTEYPQTPNMKLFQPEFLKNYDLSTLFYIFYYFPGSTQQYFAGEELKKRNWIYHNMNKTWYHRLSEPCEKTSDYEIGKFEYFDSVSKDYWGIKQIEAFKLEYRFVDEY</sequence>
<gene>
    <name evidence="5" type="ORF">M9Y10_011897</name>
</gene>
<evidence type="ECO:0000256" key="1">
    <source>
        <dbReference type="ARBA" id="ARBA00007682"/>
    </source>
</evidence>
<dbReference type="InterPro" id="IPR007282">
    <property type="entry name" value="NOT2/3/5_C"/>
</dbReference>
<evidence type="ECO:0000313" key="6">
    <source>
        <dbReference type="Proteomes" id="UP001470230"/>
    </source>
</evidence>
<evidence type="ECO:0000259" key="4">
    <source>
        <dbReference type="Pfam" id="PF04153"/>
    </source>
</evidence>